<evidence type="ECO:0000256" key="6">
    <source>
        <dbReference type="ARBA" id="ARBA00023004"/>
    </source>
</evidence>
<organism evidence="8 9">
    <name type="scientific">Recurvomyces mirabilis</name>
    <dbReference type="NCBI Taxonomy" id="574656"/>
    <lineage>
        <taxon>Eukaryota</taxon>
        <taxon>Fungi</taxon>
        <taxon>Dikarya</taxon>
        <taxon>Ascomycota</taxon>
        <taxon>Pezizomycotina</taxon>
        <taxon>Dothideomycetes</taxon>
        <taxon>Dothideomycetidae</taxon>
        <taxon>Mycosphaerellales</taxon>
        <taxon>Teratosphaeriaceae</taxon>
        <taxon>Recurvomyces</taxon>
    </lineage>
</organism>
<evidence type="ECO:0000256" key="7">
    <source>
        <dbReference type="ARBA" id="ARBA00023033"/>
    </source>
</evidence>
<dbReference type="GO" id="GO:0016705">
    <property type="term" value="F:oxidoreductase activity, acting on paired donors, with incorporation or reduction of molecular oxygen"/>
    <property type="evidence" value="ECO:0007669"/>
    <property type="project" value="InterPro"/>
</dbReference>
<evidence type="ECO:0000256" key="2">
    <source>
        <dbReference type="ARBA" id="ARBA00010617"/>
    </source>
</evidence>
<protein>
    <recommendedName>
        <fullName evidence="10">Cytochrome P450</fullName>
    </recommendedName>
</protein>
<dbReference type="GO" id="GO:0005506">
    <property type="term" value="F:iron ion binding"/>
    <property type="evidence" value="ECO:0007669"/>
    <property type="project" value="InterPro"/>
</dbReference>
<evidence type="ECO:0000313" key="9">
    <source>
        <dbReference type="Proteomes" id="UP001274830"/>
    </source>
</evidence>
<dbReference type="Gene3D" id="1.10.630.10">
    <property type="entry name" value="Cytochrome P450"/>
    <property type="match status" value="1"/>
</dbReference>
<dbReference type="AlphaFoldDB" id="A0AAE0WS32"/>
<name>A0AAE0WS32_9PEZI</name>
<evidence type="ECO:0000313" key="8">
    <source>
        <dbReference type="EMBL" id="KAK3676808.1"/>
    </source>
</evidence>
<keyword evidence="9" id="KW-1185">Reference proteome</keyword>
<dbReference type="InterPro" id="IPR036396">
    <property type="entry name" value="Cyt_P450_sf"/>
</dbReference>
<dbReference type="Proteomes" id="UP001274830">
    <property type="component" value="Unassembled WGS sequence"/>
</dbReference>
<comment type="caution">
    <text evidence="8">The sequence shown here is derived from an EMBL/GenBank/DDBJ whole genome shotgun (WGS) entry which is preliminary data.</text>
</comment>
<dbReference type="PANTHER" id="PTHR24305:SF237">
    <property type="entry name" value="CYTOCHROME P450 MONOOXYGENASE ATNE-RELATED"/>
    <property type="match status" value="1"/>
</dbReference>
<reference evidence="8" key="1">
    <citation type="submission" date="2023-07" db="EMBL/GenBank/DDBJ databases">
        <title>Black Yeasts Isolated from many extreme environments.</title>
        <authorList>
            <person name="Coleine C."/>
            <person name="Stajich J.E."/>
            <person name="Selbmann L."/>
        </authorList>
    </citation>
    <scope>NUCLEOTIDE SEQUENCE</scope>
    <source>
        <strain evidence="8">CCFEE 5485</strain>
    </source>
</reference>
<dbReference type="GO" id="GO:0020037">
    <property type="term" value="F:heme binding"/>
    <property type="evidence" value="ECO:0007669"/>
    <property type="project" value="InterPro"/>
</dbReference>
<comment type="cofactor">
    <cofactor evidence="1">
        <name>heme</name>
        <dbReference type="ChEBI" id="CHEBI:30413"/>
    </cofactor>
</comment>
<dbReference type="EMBL" id="JAUTXT010000008">
    <property type="protein sequence ID" value="KAK3676808.1"/>
    <property type="molecule type" value="Genomic_DNA"/>
</dbReference>
<evidence type="ECO:0000256" key="4">
    <source>
        <dbReference type="ARBA" id="ARBA00022723"/>
    </source>
</evidence>
<comment type="similarity">
    <text evidence="2">Belongs to the cytochrome P450 family.</text>
</comment>
<dbReference type="GO" id="GO:0004497">
    <property type="term" value="F:monooxygenase activity"/>
    <property type="evidence" value="ECO:0007669"/>
    <property type="project" value="UniProtKB-KW"/>
</dbReference>
<proteinExistence type="inferred from homology"/>
<dbReference type="SUPFAM" id="SSF48264">
    <property type="entry name" value="Cytochrome P450"/>
    <property type="match status" value="1"/>
</dbReference>
<keyword evidence="3" id="KW-0349">Heme</keyword>
<gene>
    <name evidence="8" type="ORF">LTR78_003012</name>
</gene>
<evidence type="ECO:0000256" key="5">
    <source>
        <dbReference type="ARBA" id="ARBA00023002"/>
    </source>
</evidence>
<keyword evidence="7" id="KW-0503">Monooxygenase</keyword>
<keyword evidence="5" id="KW-0560">Oxidoreductase</keyword>
<accession>A0AAE0WS32</accession>
<dbReference type="PANTHER" id="PTHR24305">
    <property type="entry name" value="CYTOCHROME P450"/>
    <property type="match status" value="1"/>
</dbReference>
<evidence type="ECO:0008006" key="10">
    <source>
        <dbReference type="Google" id="ProtNLM"/>
    </source>
</evidence>
<dbReference type="Pfam" id="PF00067">
    <property type="entry name" value="p450"/>
    <property type="match status" value="1"/>
</dbReference>
<evidence type="ECO:0000256" key="3">
    <source>
        <dbReference type="ARBA" id="ARBA00022617"/>
    </source>
</evidence>
<sequence length="121" mass="13827">MSHFEPNTLTARDSEVHQRKRKRLAQALSDDALRHYEEFIVAESDELCSELRQSDGATLDMAHIYSVDHVTFDIMTQIVFGKNFRTISDTTYRFILESMQISRVRSAVVAYMPIVGALGLD</sequence>
<dbReference type="InterPro" id="IPR050121">
    <property type="entry name" value="Cytochrome_P450_monoxygenase"/>
</dbReference>
<keyword evidence="6" id="KW-0408">Iron</keyword>
<keyword evidence="4" id="KW-0479">Metal-binding</keyword>
<evidence type="ECO:0000256" key="1">
    <source>
        <dbReference type="ARBA" id="ARBA00001971"/>
    </source>
</evidence>
<dbReference type="InterPro" id="IPR001128">
    <property type="entry name" value="Cyt_P450"/>
</dbReference>